<keyword evidence="4 7" id="KW-0812">Transmembrane</keyword>
<evidence type="ECO:0000256" key="1">
    <source>
        <dbReference type="ARBA" id="ARBA00004651"/>
    </source>
</evidence>
<evidence type="ECO:0000256" key="7">
    <source>
        <dbReference type="RuleBase" id="RU003942"/>
    </source>
</evidence>
<feature type="transmembrane region" description="Helical" evidence="8">
    <location>
        <begin position="85"/>
        <end position="105"/>
    </location>
</feature>
<evidence type="ECO:0000313" key="9">
    <source>
        <dbReference type="EMBL" id="GAA5153280.1"/>
    </source>
</evidence>
<feature type="transmembrane region" description="Helical" evidence="8">
    <location>
        <begin position="31"/>
        <end position="51"/>
    </location>
</feature>
<reference evidence="10" key="1">
    <citation type="journal article" date="2019" name="Int. J. Syst. Evol. Microbiol.">
        <title>The Global Catalogue of Microorganisms (GCM) 10K type strain sequencing project: providing services to taxonomists for standard genome sequencing and annotation.</title>
        <authorList>
            <consortium name="The Broad Institute Genomics Platform"/>
            <consortium name="The Broad Institute Genome Sequencing Center for Infectious Disease"/>
            <person name="Wu L."/>
            <person name="Ma J."/>
        </authorList>
    </citation>
    <scope>NUCLEOTIDE SEQUENCE [LARGE SCALE GENOMIC DNA]</scope>
    <source>
        <strain evidence="10">JCM 18303</strain>
    </source>
</reference>
<keyword evidence="2" id="KW-0813">Transport</keyword>
<dbReference type="Pfam" id="PF00893">
    <property type="entry name" value="Multi_Drug_Res"/>
    <property type="match status" value="1"/>
</dbReference>
<evidence type="ECO:0000256" key="2">
    <source>
        <dbReference type="ARBA" id="ARBA00022448"/>
    </source>
</evidence>
<dbReference type="SUPFAM" id="SSF103481">
    <property type="entry name" value="Multidrug resistance efflux transporter EmrE"/>
    <property type="match status" value="1"/>
</dbReference>
<protein>
    <submittedName>
        <fullName evidence="9">SMR family transporter</fullName>
    </submittedName>
</protein>
<dbReference type="InterPro" id="IPR037185">
    <property type="entry name" value="EmrE-like"/>
</dbReference>
<keyword evidence="6 8" id="KW-0472">Membrane</keyword>
<dbReference type="PANTHER" id="PTHR30561:SF1">
    <property type="entry name" value="MULTIDRUG TRANSPORTER EMRE"/>
    <property type="match status" value="1"/>
</dbReference>
<evidence type="ECO:0000256" key="5">
    <source>
        <dbReference type="ARBA" id="ARBA00022989"/>
    </source>
</evidence>
<dbReference type="RefSeq" id="WP_185061841.1">
    <property type="nucleotide sequence ID" value="NZ_BAABJP010000008.1"/>
</dbReference>
<keyword evidence="5 8" id="KW-1133">Transmembrane helix</keyword>
<dbReference type="Proteomes" id="UP001428817">
    <property type="component" value="Unassembled WGS sequence"/>
</dbReference>
<name>A0ABP9Q0F5_9PSEU</name>
<dbReference type="PANTHER" id="PTHR30561">
    <property type="entry name" value="SMR FAMILY PROTON-DEPENDENT DRUG EFFLUX TRANSPORTER SUGE"/>
    <property type="match status" value="1"/>
</dbReference>
<feature type="transmembrane region" description="Helical" evidence="8">
    <location>
        <begin position="58"/>
        <end position="79"/>
    </location>
</feature>
<comment type="similarity">
    <text evidence="7">Belongs to the drug/metabolite transporter (DMT) superfamily. Small multidrug resistance (SMR) (TC 2.A.7.1) family.</text>
</comment>
<dbReference type="InterPro" id="IPR000390">
    <property type="entry name" value="Small_drug/metabolite_transptr"/>
</dbReference>
<proteinExistence type="inferred from homology"/>
<evidence type="ECO:0000256" key="6">
    <source>
        <dbReference type="ARBA" id="ARBA00023136"/>
    </source>
</evidence>
<dbReference type="EMBL" id="BAABJP010000008">
    <property type="protein sequence ID" value="GAA5153280.1"/>
    <property type="molecule type" value="Genomic_DNA"/>
</dbReference>
<keyword evidence="10" id="KW-1185">Reference proteome</keyword>
<comment type="caution">
    <text evidence="9">The sequence shown here is derived from an EMBL/GenBank/DDBJ whole genome shotgun (WGS) entry which is preliminary data.</text>
</comment>
<dbReference type="InterPro" id="IPR045324">
    <property type="entry name" value="Small_multidrug_res"/>
</dbReference>
<gene>
    <name evidence="9" type="ORF">GCM10023321_23300</name>
</gene>
<accession>A0ABP9Q0F5</accession>
<dbReference type="Gene3D" id="1.10.3730.20">
    <property type="match status" value="1"/>
</dbReference>
<comment type="subcellular location">
    <subcellularLocation>
        <location evidence="1 7">Cell membrane</location>
        <topology evidence="1 7">Multi-pass membrane protein</topology>
    </subcellularLocation>
</comment>
<evidence type="ECO:0000256" key="4">
    <source>
        <dbReference type="ARBA" id="ARBA00022692"/>
    </source>
</evidence>
<sequence>MPWLLLSGAIAMETAATLAMKASHGFTRKIWIIPVVLGYAGAFALLGAVLAGGVAVGVAYGVWAAAGVALTAIFGRLLFREPFGWAMASGVALIIAGVLMIELGAAH</sequence>
<keyword evidence="3" id="KW-1003">Cell membrane</keyword>
<organism evidence="9 10">
    <name type="scientific">Pseudonocardia eucalypti</name>
    <dbReference type="NCBI Taxonomy" id="648755"/>
    <lineage>
        <taxon>Bacteria</taxon>
        <taxon>Bacillati</taxon>
        <taxon>Actinomycetota</taxon>
        <taxon>Actinomycetes</taxon>
        <taxon>Pseudonocardiales</taxon>
        <taxon>Pseudonocardiaceae</taxon>
        <taxon>Pseudonocardia</taxon>
    </lineage>
</organism>
<evidence type="ECO:0000256" key="3">
    <source>
        <dbReference type="ARBA" id="ARBA00022475"/>
    </source>
</evidence>
<evidence type="ECO:0000313" key="10">
    <source>
        <dbReference type="Proteomes" id="UP001428817"/>
    </source>
</evidence>
<evidence type="ECO:0000256" key="8">
    <source>
        <dbReference type="SAM" id="Phobius"/>
    </source>
</evidence>